<feature type="region of interest" description="Disordered" evidence="1">
    <location>
        <begin position="1"/>
        <end position="32"/>
    </location>
</feature>
<dbReference type="Proteomes" id="UP000266841">
    <property type="component" value="Unassembled WGS sequence"/>
</dbReference>
<sequence>MTSTSSNSHPDGAREETEGSCEHEAGEERVSSTSAELICLAQDDNGLNDTAEISAFLGQRERAKGEMTSVPQPPSSVPNISSAAVDVEGRASTSSASAGLCLADDGDGPINIAEISATLEQRDRDEKAEAKRDDRPPSNSSTSARLCISEDSEGPIDIAEISATLEQRDWAEKEEAQRINSQASYEGPAAIQGAAYGDGGASARSTSADLICQSQVDDGPMDTAEIAAFLGRQERANTANDRINRESTLVSQTGNPHDMARSDLSLMRGGRLAEFLDEDEENAN</sequence>
<feature type="compositionally biased region" description="Basic and acidic residues" evidence="1">
    <location>
        <begin position="11"/>
        <end position="30"/>
    </location>
</feature>
<evidence type="ECO:0000313" key="4">
    <source>
        <dbReference type="Proteomes" id="UP000266841"/>
    </source>
</evidence>
<gene>
    <name evidence="3" type="ORF">THAOC_09885</name>
</gene>
<feature type="non-terminal residue" evidence="3">
    <location>
        <position position="284"/>
    </location>
</feature>
<feature type="domain" description="DUF6742" evidence="2">
    <location>
        <begin position="202"/>
        <end position="244"/>
    </location>
</feature>
<feature type="compositionally biased region" description="Basic and acidic residues" evidence="1">
    <location>
        <begin position="120"/>
        <end position="136"/>
    </location>
</feature>
<reference evidence="3 4" key="1">
    <citation type="journal article" date="2012" name="Genome Biol.">
        <title>Genome and low-iron response of an oceanic diatom adapted to chronic iron limitation.</title>
        <authorList>
            <person name="Lommer M."/>
            <person name="Specht M."/>
            <person name="Roy A.S."/>
            <person name="Kraemer L."/>
            <person name="Andreson R."/>
            <person name="Gutowska M.A."/>
            <person name="Wolf J."/>
            <person name="Bergner S.V."/>
            <person name="Schilhabel M.B."/>
            <person name="Klostermeier U.C."/>
            <person name="Beiko R.G."/>
            <person name="Rosenstiel P."/>
            <person name="Hippler M."/>
            <person name="Laroche J."/>
        </authorList>
    </citation>
    <scope>NUCLEOTIDE SEQUENCE [LARGE SCALE GENOMIC DNA]</scope>
    <source>
        <strain evidence="3 4">CCMP1005</strain>
    </source>
</reference>
<feature type="region of interest" description="Disordered" evidence="1">
    <location>
        <begin position="58"/>
        <end position="155"/>
    </location>
</feature>
<evidence type="ECO:0000259" key="2">
    <source>
        <dbReference type="Pfam" id="PF20527"/>
    </source>
</evidence>
<evidence type="ECO:0000256" key="1">
    <source>
        <dbReference type="SAM" id="MobiDB-lite"/>
    </source>
</evidence>
<dbReference type="AlphaFoldDB" id="K0SVB6"/>
<feature type="domain" description="DUF6742" evidence="2">
    <location>
        <begin position="138"/>
        <end position="180"/>
    </location>
</feature>
<evidence type="ECO:0000313" key="3">
    <source>
        <dbReference type="EMBL" id="EJK68904.1"/>
    </source>
</evidence>
<keyword evidence="4" id="KW-1185">Reference proteome</keyword>
<protein>
    <recommendedName>
        <fullName evidence="2">DUF6742 domain-containing protein</fullName>
    </recommendedName>
</protein>
<name>K0SVB6_THAOC</name>
<dbReference type="Pfam" id="PF20527">
    <property type="entry name" value="DUF6742"/>
    <property type="match status" value="4"/>
</dbReference>
<feature type="domain" description="DUF6742" evidence="2">
    <location>
        <begin position="92"/>
        <end position="132"/>
    </location>
</feature>
<dbReference type="InterPro" id="IPR046630">
    <property type="entry name" value="DUF6742"/>
</dbReference>
<comment type="caution">
    <text evidence="3">The sequence shown here is derived from an EMBL/GenBank/DDBJ whole genome shotgun (WGS) entry which is preliminary data.</text>
</comment>
<organism evidence="3 4">
    <name type="scientific">Thalassiosira oceanica</name>
    <name type="common">Marine diatom</name>
    <dbReference type="NCBI Taxonomy" id="159749"/>
    <lineage>
        <taxon>Eukaryota</taxon>
        <taxon>Sar</taxon>
        <taxon>Stramenopiles</taxon>
        <taxon>Ochrophyta</taxon>
        <taxon>Bacillariophyta</taxon>
        <taxon>Coscinodiscophyceae</taxon>
        <taxon>Thalassiosirophycidae</taxon>
        <taxon>Thalassiosirales</taxon>
        <taxon>Thalassiosiraceae</taxon>
        <taxon>Thalassiosira</taxon>
    </lineage>
</organism>
<accession>K0SVB6</accession>
<dbReference type="EMBL" id="AGNL01010711">
    <property type="protein sequence ID" value="EJK68904.1"/>
    <property type="molecule type" value="Genomic_DNA"/>
</dbReference>
<feature type="domain" description="DUF6742" evidence="2">
    <location>
        <begin position="31"/>
        <end position="65"/>
    </location>
</feature>
<proteinExistence type="predicted"/>